<comment type="caution">
    <text evidence="1">The sequence shown here is derived from an EMBL/GenBank/DDBJ whole genome shotgun (WGS) entry which is preliminary data.</text>
</comment>
<sequence>MLAICFPVSASTTIIIYIPSTQLALSSEIPGSCERLATGCWKVKNMDVKLRLFGYTRPSCKVLSLPKRCSRESIPYKLAMDRGRTRSKSLVIPIFAMLGALAWQITETLIKVVFFVFAGEIARDNYYFLKSRVLLRCAFYCVPCVYSIRYPVSASTPIFIYIPSKQLTISTEMRALCSKDKWMNVKGEMGDSHSGAHYYGSRTVKSLYKFFIR</sequence>
<organism evidence="1 2">
    <name type="scientific">Dioscorea zingiberensis</name>
    <dbReference type="NCBI Taxonomy" id="325984"/>
    <lineage>
        <taxon>Eukaryota</taxon>
        <taxon>Viridiplantae</taxon>
        <taxon>Streptophyta</taxon>
        <taxon>Embryophyta</taxon>
        <taxon>Tracheophyta</taxon>
        <taxon>Spermatophyta</taxon>
        <taxon>Magnoliopsida</taxon>
        <taxon>Liliopsida</taxon>
        <taxon>Dioscoreales</taxon>
        <taxon>Dioscoreaceae</taxon>
        <taxon>Dioscorea</taxon>
    </lineage>
</organism>
<dbReference type="AlphaFoldDB" id="A0A9D5HMF9"/>
<protein>
    <submittedName>
        <fullName evidence="1">Uncharacterized protein</fullName>
    </submittedName>
</protein>
<gene>
    <name evidence="1" type="ORF">J5N97_010158</name>
</gene>
<evidence type="ECO:0000313" key="2">
    <source>
        <dbReference type="Proteomes" id="UP001085076"/>
    </source>
</evidence>
<dbReference type="Proteomes" id="UP001085076">
    <property type="component" value="Miscellaneous, Linkage group lg02"/>
</dbReference>
<proteinExistence type="predicted"/>
<evidence type="ECO:0000313" key="1">
    <source>
        <dbReference type="EMBL" id="KAJ0981903.1"/>
    </source>
</evidence>
<dbReference type="EMBL" id="JAGGNH010000002">
    <property type="protein sequence ID" value="KAJ0981903.1"/>
    <property type="molecule type" value="Genomic_DNA"/>
</dbReference>
<name>A0A9D5HMF9_9LILI</name>
<reference evidence="1" key="2">
    <citation type="journal article" date="2022" name="Hortic Res">
        <title>The genome of Dioscorea zingiberensis sheds light on the biosynthesis, origin and evolution of the medicinally important diosgenin saponins.</title>
        <authorList>
            <person name="Li Y."/>
            <person name="Tan C."/>
            <person name="Li Z."/>
            <person name="Guo J."/>
            <person name="Li S."/>
            <person name="Chen X."/>
            <person name="Wang C."/>
            <person name="Dai X."/>
            <person name="Yang H."/>
            <person name="Song W."/>
            <person name="Hou L."/>
            <person name="Xu J."/>
            <person name="Tong Z."/>
            <person name="Xu A."/>
            <person name="Yuan X."/>
            <person name="Wang W."/>
            <person name="Yang Q."/>
            <person name="Chen L."/>
            <person name="Sun Z."/>
            <person name="Wang K."/>
            <person name="Pan B."/>
            <person name="Chen J."/>
            <person name="Bao Y."/>
            <person name="Liu F."/>
            <person name="Qi X."/>
            <person name="Gang D.R."/>
            <person name="Wen J."/>
            <person name="Li J."/>
        </authorList>
    </citation>
    <scope>NUCLEOTIDE SEQUENCE</scope>
    <source>
        <strain evidence="1">Dzin_1.0</strain>
    </source>
</reference>
<keyword evidence="2" id="KW-1185">Reference proteome</keyword>
<reference evidence="1" key="1">
    <citation type="submission" date="2021-03" db="EMBL/GenBank/DDBJ databases">
        <authorList>
            <person name="Li Z."/>
            <person name="Yang C."/>
        </authorList>
    </citation>
    <scope>NUCLEOTIDE SEQUENCE</scope>
    <source>
        <strain evidence="1">Dzin_1.0</strain>
        <tissue evidence="1">Leaf</tissue>
    </source>
</reference>
<accession>A0A9D5HMF9</accession>